<dbReference type="InterPro" id="IPR037401">
    <property type="entry name" value="SnoaL-like"/>
</dbReference>
<dbReference type="InterPro" id="IPR032710">
    <property type="entry name" value="NTF2-like_dom_sf"/>
</dbReference>
<dbReference type="Pfam" id="PF13577">
    <property type="entry name" value="SnoaL_4"/>
    <property type="match status" value="1"/>
</dbReference>
<reference evidence="2 3" key="1">
    <citation type="journal article" date="2023" name="Commun. Biol.">
        <title>Genome analysis of Parmales, the sister group of diatoms, reveals the evolutionary specialization of diatoms from phago-mixotrophs to photoautotrophs.</title>
        <authorList>
            <person name="Ban H."/>
            <person name="Sato S."/>
            <person name="Yoshikawa S."/>
            <person name="Yamada K."/>
            <person name="Nakamura Y."/>
            <person name="Ichinomiya M."/>
            <person name="Sato N."/>
            <person name="Blanc-Mathieu R."/>
            <person name="Endo H."/>
            <person name="Kuwata A."/>
            <person name="Ogata H."/>
        </authorList>
    </citation>
    <scope>NUCLEOTIDE SEQUENCE [LARGE SCALE GENOMIC DNA]</scope>
</reference>
<accession>A0ABQ6MN39</accession>
<dbReference type="CDD" id="cd00531">
    <property type="entry name" value="NTF2_like"/>
    <property type="match status" value="1"/>
</dbReference>
<dbReference type="Proteomes" id="UP001165060">
    <property type="component" value="Unassembled WGS sequence"/>
</dbReference>
<feature type="domain" description="SnoaL-like" evidence="1">
    <location>
        <begin position="29"/>
        <end position="103"/>
    </location>
</feature>
<sequence>MGNRQQQQTLTSKVFDKAPVKGINADKFTASTGKLIDSKDAKGFAALFAGKGTFTFANAEPVTGREAIEEYVAGFLSAVASTKHSTDSSRAVVSRGATTLYWAGRCLYAREDGSELDVPFFNLLVLDGDGKVVKYQVYCDNHELFAAQAGEGAD</sequence>
<evidence type="ECO:0000259" key="1">
    <source>
        <dbReference type="Pfam" id="PF13577"/>
    </source>
</evidence>
<proteinExistence type="predicted"/>
<evidence type="ECO:0000313" key="3">
    <source>
        <dbReference type="Proteomes" id="UP001165060"/>
    </source>
</evidence>
<dbReference type="SUPFAM" id="SSF54427">
    <property type="entry name" value="NTF2-like"/>
    <property type="match status" value="1"/>
</dbReference>
<dbReference type="EMBL" id="BRYB01000379">
    <property type="protein sequence ID" value="GMI28898.1"/>
    <property type="molecule type" value="Genomic_DNA"/>
</dbReference>
<protein>
    <recommendedName>
        <fullName evidence="1">SnoaL-like domain-containing protein</fullName>
    </recommendedName>
</protein>
<organism evidence="2 3">
    <name type="scientific">Tetraparma gracilis</name>
    <dbReference type="NCBI Taxonomy" id="2962635"/>
    <lineage>
        <taxon>Eukaryota</taxon>
        <taxon>Sar</taxon>
        <taxon>Stramenopiles</taxon>
        <taxon>Ochrophyta</taxon>
        <taxon>Bolidophyceae</taxon>
        <taxon>Parmales</taxon>
        <taxon>Triparmaceae</taxon>
        <taxon>Tetraparma</taxon>
    </lineage>
</organism>
<gene>
    <name evidence="2" type="ORF">TeGR_g12094</name>
</gene>
<evidence type="ECO:0000313" key="2">
    <source>
        <dbReference type="EMBL" id="GMI28898.1"/>
    </source>
</evidence>
<keyword evidence="3" id="KW-1185">Reference proteome</keyword>
<name>A0ABQ6MN39_9STRA</name>
<dbReference type="Gene3D" id="3.10.450.50">
    <property type="match status" value="1"/>
</dbReference>
<comment type="caution">
    <text evidence="2">The sequence shown here is derived from an EMBL/GenBank/DDBJ whole genome shotgun (WGS) entry which is preliminary data.</text>
</comment>